<proteinExistence type="predicted"/>
<evidence type="ECO:0000256" key="4">
    <source>
        <dbReference type="ARBA" id="ARBA00022989"/>
    </source>
</evidence>
<dbReference type="PANTHER" id="PTHR32309">
    <property type="entry name" value="TYROSINE-PROTEIN KINASE"/>
    <property type="match status" value="1"/>
</dbReference>
<dbReference type="Pfam" id="PF02706">
    <property type="entry name" value="Wzz"/>
    <property type="match status" value="1"/>
</dbReference>
<dbReference type="Proteomes" id="UP000717634">
    <property type="component" value="Unassembled WGS sequence"/>
</dbReference>
<dbReference type="RefSeq" id="WP_168672970.1">
    <property type="nucleotide sequence ID" value="NZ_JAAVTK010000004.1"/>
</dbReference>
<feature type="domain" description="Polysaccharide chain length determinant N-terminal" evidence="6">
    <location>
        <begin position="9"/>
        <end position="95"/>
    </location>
</feature>
<feature type="domain" description="Tyrosine-protein kinase G-rich" evidence="7">
    <location>
        <begin position="435"/>
        <end position="505"/>
    </location>
</feature>
<dbReference type="EMBL" id="JAAVTK010000004">
    <property type="protein sequence ID" value="NKI89352.1"/>
    <property type="molecule type" value="Genomic_DNA"/>
</dbReference>
<dbReference type="InterPro" id="IPR050445">
    <property type="entry name" value="Bact_polysacc_biosynth/exp"/>
</dbReference>
<evidence type="ECO:0000256" key="2">
    <source>
        <dbReference type="ARBA" id="ARBA00022475"/>
    </source>
</evidence>
<name>A0ABX1HGM9_9BACT</name>
<organism evidence="8 9">
    <name type="scientific">Hymenobacter artigasi</name>
    <dbReference type="NCBI Taxonomy" id="2719616"/>
    <lineage>
        <taxon>Bacteria</taxon>
        <taxon>Pseudomonadati</taxon>
        <taxon>Bacteroidota</taxon>
        <taxon>Cytophagia</taxon>
        <taxon>Cytophagales</taxon>
        <taxon>Hymenobacteraceae</taxon>
        <taxon>Hymenobacter</taxon>
    </lineage>
</organism>
<evidence type="ECO:0000256" key="5">
    <source>
        <dbReference type="ARBA" id="ARBA00023136"/>
    </source>
</evidence>
<evidence type="ECO:0000256" key="1">
    <source>
        <dbReference type="ARBA" id="ARBA00004651"/>
    </source>
</evidence>
<evidence type="ECO:0000259" key="6">
    <source>
        <dbReference type="Pfam" id="PF02706"/>
    </source>
</evidence>
<comment type="subcellular location">
    <subcellularLocation>
        <location evidence="1">Cell membrane</location>
        <topology evidence="1">Multi-pass membrane protein</topology>
    </subcellularLocation>
</comment>
<keyword evidence="4" id="KW-1133">Transmembrane helix</keyword>
<gene>
    <name evidence="8" type="ORF">HBN54_001947</name>
</gene>
<keyword evidence="2" id="KW-1003">Cell membrane</keyword>
<dbReference type="InterPro" id="IPR032807">
    <property type="entry name" value="GNVR"/>
</dbReference>
<evidence type="ECO:0000313" key="8">
    <source>
        <dbReference type="EMBL" id="NKI89352.1"/>
    </source>
</evidence>
<sequence>MSELKQTSRLLRPLWRGLPVVLVCLGLSLAAAWQYLRYATPMYESTAKIKLADVNEGAMNTTLIKNLDAFSGTDRSSAEAELVRSPLLLGRALDRLSFAFDLSTYRVGKLRTTEMYRASPFRVALTLRNPKWAEKAIDLRIDAAGALTLTAPSGEVVSGRLGQPMQLTGAEVTITRNEEQLKNRPDVPLADHYRLVQHDRGQLIEALGSQLDVSSTDHNVPVLRISYQSPVPQKAADLVNALTAVYLDDYLATKYKVVNATSQSIAEQLKTVRRTLSHSEDTVEQYRDKKSIVNIKQETETDLRKIAELKIQRANIQMSLAAANDLYRYMTNGKDHALALAPNFETFNDLLSTDIIKKIKDLQAEKHDLLLRFTPEDAQVQTVDLKLADLNSYLLESIRNTRTSLTIRARDIDRTIRQSQGVFTGLPTREKDLAILERDFQLNEKLYTFLREKETEAEIAKATPISYHRVIADGLVPTEPTSPHRGFVLLVSGFLGLLVGSLLAYLIAGVSATPGDAYAVQKEASTPLAATIPHLGEDLEGQLAFFKQLATRLALKGFFVPGSKLVVSAFSNKEGQSFFFEHLRQALALQGLKVRALVLRDATSPNPDAQPDELLLIQNLTLAQDSHALAVMTGAQANLFVIDSRTTPTARLAELDLLVAEYQLPNVQLCLNRDGYDPGFLRIAARRLRRWTRHVPQAAAEPTGLPLPAGLDLQA</sequence>
<accession>A0ABX1HGM9</accession>
<keyword evidence="5" id="KW-0472">Membrane</keyword>
<dbReference type="InterPro" id="IPR003856">
    <property type="entry name" value="LPS_length_determ_N"/>
</dbReference>
<evidence type="ECO:0000313" key="9">
    <source>
        <dbReference type="Proteomes" id="UP000717634"/>
    </source>
</evidence>
<reference evidence="8 9" key="1">
    <citation type="submission" date="2020-03" db="EMBL/GenBank/DDBJ databases">
        <title>Genomic Encyclopedia of Type Strains, Phase IV (KMG-V): Genome sequencing to study the core and pangenomes of soil and plant-associated prokaryotes.</title>
        <authorList>
            <person name="Whitman W."/>
        </authorList>
    </citation>
    <scope>NUCLEOTIDE SEQUENCE [LARGE SCALE GENOMIC DNA]</scope>
    <source>
        <strain evidence="8 9">1B</strain>
    </source>
</reference>
<evidence type="ECO:0000259" key="7">
    <source>
        <dbReference type="Pfam" id="PF13807"/>
    </source>
</evidence>
<evidence type="ECO:0000256" key="3">
    <source>
        <dbReference type="ARBA" id="ARBA00022692"/>
    </source>
</evidence>
<dbReference type="PANTHER" id="PTHR32309:SF31">
    <property type="entry name" value="CAPSULAR EXOPOLYSACCHARIDE FAMILY"/>
    <property type="match status" value="1"/>
</dbReference>
<comment type="caution">
    <text evidence="8">The sequence shown here is derived from an EMBL/GenBank/DDBJ whole genome shotgun (WGS) entry which is preliminary data.</text>
</comment>
<protein>
    <submittedName>
        <fullName evidence="8">Uncharacterized protein involved in exopolysaccharide biosynthesis</fullName>
    </submittedName>
</protein>
<keyword evidence="3" id="KW-0812">Transmembrane</keyword>
<keyword evidence="9" id="KW-1185">Reference proteome</keyword>
<dbReference type="Pfam" id="PF13807">
    <property type="entry name" value="GNVR"/>
    <property type="match status" value="1"/>
</dbReference>